<evidence type="ECO:0000256" key="2">
    <source>
        <dbReference type="SAM" id="MobiDB-lite"/>
    </source>
</evidence>
<dbReference type="InterPro" id="IPR032466">
    <property type="entry name" value="Metal_Hydrolase"/>
</dbReference>
<dbReference type="SUPFAM" id="SSF51556">
    <property type="entry name" value="Metallo-dependent hydrolases"/>
    <property type="match status" value="1"/>
</dbReference>
<evidence type="ECO:0000313" key="5">
    <source>
        <dbReference type="Proteomes" id="UP001259347"/>
    </source>
</evidence>
<comment type="caution">
    <text evidence="4">The sequence shown here is derived from an EMBL/GenBank/DDBJ whole genome shotgun (WGS) entry which is preliminary data.</text>
</comment>
<proteinExistence type="inferred from homology"/>
<dbReference type="Pfam" id="PF04909">
    <property type="entry name" value="Amidohydro_2"/>
    <property type="match status" value="1"/>
</dbReference>
<dbReference type="RefSeq" id="WP_310019031.1">
    <property type="nucleotide sequence ID" value="NZ_JAVDUM010000005.1"/>
</dbReference>
<dbReference type="EC" id="3.1.1.-" evidence="4"/>
<dbReference type="InterPro" id="IPR006680">
    <property type="entry name" value="Amidohydro-rel"/>
</dbReference>
<evidence type="ECO:0000256" key="1">
    <source>
        <dbReference type="ARBA" id="ARBA00038310"/>
    </source>
</evidence>
<dbReference type="PANTHER" id="PTHR43569:SF2">
    <property type="entry name" value="AMIDOHYDROLASE-RELATED DOMAIN-CONTAINING PROTEIN"/>
    <property type="match status" value="1"/>
</dbReference>
<dbReference type="Proteomes" id="UP001259347">
    <property type="component" value="Unassembled WGS sequence"/>
</dbReference>
<dbReference type="Gene3D" id="3.20.20.140">
    <property type="entry name" value="Metal-dependent hydrolases"/>
    <property type="match status" value="1"/>
</dbReference>
<gene>
    <name evidence="4" type="ORF">J2Y69_001447</name>
</gene>
<dbReference type="PANTHER" id="PTHR43569">
    <property type="entry name" value="AMIDOHYDROLASE"/>
    <property type="match status" value="1"/>
</dbReference>
<feature type="compositionally biased region" description="Basic and acidic residues" evidence="2">
    <location>
        <begin position="283"/>
        <end position="295"/>
    </location>
</feature>
<organism evidence="4 5">
    <name type="scientific">Microbacterium resistens</name>
    <dbReference type="NCBI Taxonomy" id="156977"/>
    <lineage>
        <taxon>Bacteria</taxon>
        <taxon>Bacillati</taxon>
        <taxon>Actinomycetota</taxon>
        <taxon>Actinomycetes</taxon>
        <taxon>Micrococcales</taxon>
        <taxon>Microbacteriaceae</taxon>
        <taxon>Microbacterium</taxon>
    </lineage>
</organism>
<sequence length="338" mass="35796">MRALDSHLHLWDPTVLDYRWLTGPLQSRFGAEELADARAVDGDEGAVFVQAECVEEQFLDEARWVSSNAARTGVHGIVAGARLDRGPETSEHLSALSAVPLVVGVRHLLQDEPDGLATTPAFLAGAEQAADRDWSFDACVRAHQLPDVTALAAALPQLRVVLDHLGKPAVGTASVLLRPSPTWVRDIRALAAHPGVSCKLSGLPAEAGGAWDAGQVTPFLDAVADAFGPDRLLWGSDWPVSAIGPADRPAIGHTIRPASGSASAIGQADAGDGVHGTSTPRESTPRDSAPRDSADHGSAYRSGERGAWARTVATWAEERGYDTDAILWRNAVRVYRLG</sequence>
<dbReference type="InterPro" id="IPR052350">
    <property type="entry name" value="Metallo-dep_Lactonases"/>
</dbReference>
<evidence type="ECO:0000313" key="4">
    <source>
        <dbReference type="EMBL" id="MDR6866848.1"/>
    </source>
</evidence>
<protein>
    <submittedName>
        <fullName evidence="4">L-fuconolactonase</fullName>
        <ecNumber evidence="4">3.1.1.-</ecNumber>
    </submittedName>
</protein>
<keyword evidence="5" id="KW-1185">Reference proteome</keyword>
<feature type="region of interest" description="Disordered" evidence="2">
    <location>
        <begin position="251"/>
        <end position="303"/>
    </location>
</feature>
<dbReference type="EMBL" id="JAVDUM010000005">
    <property type="protein sequence ID" value="MDR6866848.1"/>
    <property type="molecule type" value="Genomic_DNA"/>
</dbReference>
<name>A0ABU1SB52_9MICO</name>
<feature type="domain" description="Amidohydrolase-related" evidence="3">
    <location>
        <begin position="5"/>
        <end position="241"/>
    </location>
</feature>
<evidence type="ECO:0000259" key="3">
    <source>
        <dbReference type="Pfam" id="PF04909"/>
    </source>
</evidence>
<reference evidence="4 5" key="1">
    <citation type="submission" date="2023-07" db="EMBL/GenBank/DDBJ databases">
        <title>Sorghum-associated microbial communities from plants grown in Nebraska, USA.</title>
        <authorList>
            <person name="Schachtman D."/>
        </authorList>
    </citation>
    <scope>NUCLEOTIDE SEQUENCE [LARGE SCALE GENOMIC DNA]</scope>
    <source>
        <strain evidence="4 5">2980</strain>
    </source>
</reference>
<keyword evidence="4" id="KW-0378">Hydrolase</keyword>
<dbReference type="GO" id="GO:0016787">
    <property type="term" value="F:hydrolase activity"/>
    <property type="evidence" value="ECO:0007669"/>
    <property type="project" value="UniProtKB-KW"/>
</dbReference>
<accession>A0ABU1SB52</accession>
<comment type="similarity">
    <text evidence="1">Belongs to the metallo-dependent hydrolases superfamily.</text>
</comment>